<dbReference type="RefSeq" id="WP_134825345.1">
    <property type="nucleotide sequence ID" value="NZ_SPDQ01000001.1"/>
</dbReference>
<organism evidence="1 2">
    <name type="scientific">Pseudomonas kribbensis</name>
    <dbReference type="NCBI Taxonomy" id="1628086"/>
    <lineage>
        <taxon>Bacteria</taxon>
        <taxon>Pseudomonadati</taxon>
        <taxon>Pseudomonadota</taxon>
        <taxon>Gammaproteobacteria</taxon>
        <taxon>Pseudomonadales</taxon>
        <taxon>Pseudomonadaceae</taxon>
        <taxon>Pseudomonas</taxon>
    </lineage>
</organism>
<sequence>MTQCFNEHPSDGLRLNHNTTPVADCQCNEEVLYGEKVRVTEVPVLTCQCVWRRFQQEAEKVVAPDGMLIADPVQRNRAINAAYARLWLHDSRFQWAGLAAFASKQVGCGLLHASNSIELIRQEHEARQQVRDGRRESGLLTPDKIPDQAEAWKEYEQARGRNPVPSLDFRAPGEELSLVQQQYRHVYDMMAMGNTTLFLDVYPLHQFYAVRGLAELKKCLEYRKDIYGHARLPVLWPVEETVLPFGLATKEILKGFEAIEAGNIADSVEHLAFHEQRNVLQPAIYENRQLAALLRGNHFSYVTGFPSGVAQAIELTLTSQCQRIDGRTIDFGSNPLADLSDINQRMEFVLRAAFRFDQMLNDGNRDALVQSILEIAAMKGV</sequence>
<dbReference type="Pfam" id="PF10720">
    <property type="entry name" value="DUF2515"/>
    <property type="match status" value="1"/>
</dbReference>
<dbReference type="Proteomes" id="UP000297555">
    <property type="component" value="Unassembled WGS sequence"/>
</dbReference>
<dbReference type="EMBL" id="SPDQ01000001">
    <property type="protein sequence ID" value="TFH83927.1"/>
    <property type="molecule type" value="Genomic_DNA"/>
</dbReference>
<comment type="caution">
    <text evidence="1">The sequence shown here is derived from an EMBL/GenBank/DDBJ whole genome shotgun (WGS) entry which is preliminary data.</text>
</comment>
<proteinExistence type="predicted"/>
<reference evidence="1 2" key="1">
    <citation type="submission" date="2019-03" db="EMBL/GenBank/DDBJ databases">
        <title>Draft genome sequence of humic substances-degrading Pseudomonas kribbensis CHA-19 from forest soil.</title>
        <authorList>
            <person name="Kim D."/>
        </authorList>
    </citation>
    <scope>NUCLEOTIDE SEQUENCE [LARGE SCALE GENOMIC DNA]</scope>
    <source>
        <strain evidence="1 2">CHA-19</strain>
    </source>
</reference>
<protein>
    <submittedName>
        <fullName evidence="1">Uncharacterized protein</fullName>
    </submittedName>
</protein>
<gene>
    <name evidence="1" type="ORF">E4J90_02550</name>
</gene>
<name>A0A4Y8VU14_9PSED</name>
<dbReference type="InterPro" id="IPR019658">
    <property type="entry name" value="DUF2515"/>
</dbReference>
<evidence type="ECO:0000313" key="2">
    <source>
        <dbReference type="Proteomes" id="UP000297555"/>
    </source>
</evidence>
<dbReference type="OrthoDB" id="143720at2"/>
<evidence type="ECO:0000313" key="1">
    <source>
        <dbReference type="EMBL" id="TFH83927.1"/>
    </source>
</evidence>
<accession>A0A4Y8VU14</accession>
<dbReference type="AlphaFoldDB" id="A0A4Y8VU14"/>